<accession>A0ABN9R7G4</accession>
<protein>
    <submittedName>
        <fullName evidence="2">Uncharacterized protein</fullName>
    </submittedName>
</protein>
<gene>
    <name evidence="2" type="ORF">PCOR1329_LOCUS18286</name>
</gene>
<evidence type="ECO:0000256" key="1">
    <source>
        <dbReference type="SAM" id="MobiDB-lite"/>
    </source>
</evidence>
<reference evidence="2" key="1">
    <citation type="submission" date="2023-10" db="EMBL/GenBank/DDBJ databases">
        <authorList>
            <person name="Chen Y."/>
            <person name="Shah S."/>
            <person name="Dougan E. K."/>
            <person name="Thang M."/>
            <person name="Chan C."/>
        </authorList>
    </citation>
    <scope>NUCLEOTIDE SEQUENCE [LARGE SCALE GENOMIC DNA]</scope>
</reference>
<proteinExistence type="predicted"/>
<feature type="region of interest" description="Disordered" evidence="1">
    <location>
        <begin position="379"/>
        <end position="423"/>
    </location>
</feature>
<evidence type="ECO:0000313" key="3">
    <source>
        <dbReference type="Proteomes" id="UP001189429"/>
    </source>
</evidence>
<feature type="non-terminal residue" evidence="2">
    <location>
        <position position="1"/>
    </location>
</feature>
<evidence type="ECO:0000313" key="2">
    <source>
        <dbReference type="EMBL" id="CAK0814774.1"/>
    </source>
</evidence>
<sequence>YTGWPFGRVPGSDLRDGRATTPAEALRVALRAAAACRPRGPCSHGQIAPGPSAGEALRQVLVGAWHRGGGAPAGPRGAGARGSVLLRRLQFSLDKLIFRARMYGLEPNWDKTVHMRIRHNEDIHTPQGMPLKTVTSTVYLEAGRPRRWRDPRIHQMWGLVESAVTKLDEGIDAAEASMEHVLAQVADGVDDLRDGVVDALGLDEKFKSVSDNTLDEVAPKAGDMVIEDAVHFIPSFKRLDDATPQDLQGASRAACTDTILSFREKIHDFCEDVVEALKEGADMIASALSCLYKVASWILRACREGVQIAVDLLKKVIPDCCEAACLSCAGLGAKLMMWVASVFTKIVDMVEDLIKRALHTFGVPDWICEKVDFNGNASADHATDDDEPVKVKAAKRIKEEQGEDAPTQQAMEGADDAGAQLVI</sequence>
<keyword evidence="3" id="KW-1185">Reference proteome</keyword>
<name>A0ABN9R7G4_9DINO</name>
<comment type="caution">
    <text evidence="2">The sequence shown here is derived from an EMBL/GenBank/DDBJ whole genome shotgun (WGS) entry which is preliminary data.</text>
</comment>
<dbReference type="Proteomes" id="UP001189429">
    <property type="component" value="Unassembled WGS sequence"/>
</dbReference>
<dbReference type="EMBL" id="CAUYUJ010005741">
    <property type="protein sequence ID" value="CAK0814774.1"/>
    <property type="molecule type" value="Genomic_DNA"/>
</dbReference>
<organism evidence="2 3">
    <name type="scientific">Prorocentrum cordatum</name>
    <dbReference type="NCBI Taxonomy" id="2364126"/>
    <lineage>
        <taxon>Eukaryota</taxon>
        <taxon>Sar</taxon>
        <taxon>Alveolata</taxon>
        <taxon>Dinophyceae</taxon>
        <taxon>Prorocentrales</taxon>
        <taxon>Prorocentraceae</taxon>
        <taxon>Prorocentrum</taxon>
    </lineage>
</organism>